<dbReference type="Pfam" id="PF00733">
    <property type="entry name" value="Asn_synthase"/>
    <property type="match status" value="1"/>
</dbReference>
<dbReference type="SUPFAM" id="SSF56235">
    <property type="entry name" value="N-terminal nucleophile aminohydrolases (Ntn hydrolases)"/>
    <property type="match status" value="1"/>
</dbReference>
<dbReference type="EC" id="6.3.5.4" evidence="5"/>
<comment type="catalytic activity">
    <reaction evidence="5">
        <text>L-aspartate + L-glutamine + ATP + H2O = L-asparagine + L-glutamate + AMP + diphosphate + H(+)</text>
        <dbReference type="Rhea" id="RHEA:12228"/>
        <dbReference type="ChEBI" id="CHEBI:15377"/>
        <dbReference type="ChEBI" id="CHEBI:15378"/>
        <dbReference type="ChEBI" id="CHEBI:29985"/>
        <dbReference type="ChEBI" id="CHEBI:29991"/>
        <dbReference type="ChEBI" id="CHEBI:30616"/>
        <dbReference type="ChEBI" id="CHEBI:33019"/>
        <dbReference type="ChEBI" id="CHEBI:58048"/>
        <dbReference type="ChEBI" id="CHEBI:58359"/>
        <dbReference type="ChEBI" id="CHEBI:456215"/>
        <dbReference type="EC" id="6.3.5.4"/>
    </reaction>
</comment>
<evidence type="ECO:0000256" key="3">
    <source>
        <dbReference type="ARBA" id="ARBA00022840"/>
    </source>
</evidence>
<dbReference type="InterPro" id="IPR051786">
    <property type="entry name" value="ASN_synthetase/amidase"/>
</dbReference>
<keyword evidence="9" id="KW-0436">Ligase</keyword>
<organism evidence="9 10">
    <name type="scientific">Methanolobus zinderi</name>
    <dbReference type="NCBI Taxonomy" id="536044"/>
    <lineage>
        <taxon>Archaea</taxon>
        <taxon>Methanobacteriati</taxon>
        <taxon>Methanobacteriota</taxon>
        <taxon>Stenosarchaea group</taxon>
        <taxon>Methanomicrobia</taxon>
        <taxon>Methanosarcinales</taxon>
        <taxon>Methanosarcinaceae</taxon>
        <taxon>Methanolobus</taxon>
    </lineage>
</organism>
<dbReference type="PIRSF" id="PIRSF001589">
    <property type="entry name" value="Asn_synthetase_glu-h"/>
    <property type="match status" value="1"/>
</dbReference>
<evidence type="ECO:0000259" key="8">
    <source>
        <dbReference type="PROSITE" id="PS51278"/>
    </source>
</evidence>
<dbReference type="GeneID" id="55820999"/>
<reference evidence="9 10" key="1">
    <citation type="submission" date="2020-06" db="EMBL/GenBank/DDBJ databases">
        <title>Methanolobus halotolerans sp. nov., isolated from a saline lake Tus in Siberia.</title>
        <authorList>
            <person name="Shen Y."/>
            <person name="Chen S.-C."/>
            <person name="Lai M.-C."/>
            <person name="Huang H.-H."/>
            <person name="Chiu H.-H."/>
            <person name="Tang S.-L."/>
            <person name="Rogozin D.Y."/>
            <person name="Degermendzhy A.G."/>
        </authorList>
    </citation>
    <scope>NUCLEOTIDE SEQUENCE [LARGE SCALE GENOMIC DNA]</scope>
    <source>
        <strain evidence="9 10">DSM 21339</strain>
    </source>
</reference>
<name>A0A7D5I4I7_9EURY</name>
<dbReference type="NCBIfam" id="TIGR01536">
    <property type="entry name" value="asn_synth_AEB"/>
    <property type="match status" value="1"/>
</dbReference>
<keyword evidence="6" id="KW-0028">Amino-acid biosynthesis</keyword>
<accession>A0A7D5I4I7</accession>
<protein>
    <recommendedName>
        <fullName evidence="5">Putative asparagine synthetase [glutamine-hydrolyzing]</fullName>
        <ecNumber evidence="5">6.3.5.4</ecNumber>
    </recommendedName>
</protein>
<dbReference type="KEGG" id="mzi:HWN40_04950"/>
<dbReference type="PANTHER" id="PTHR43284">
    <property type="entry name" value="ASPARAGINE SYNTHETASE (GLUTAMINE-HYDROLYZING)"/>
    <property type="match status" value="1"/>
</dbReference>
<dbReference type="Pfam" id="PF13537">
    <property type="entry name" value="GATase_7"/>
    <property type="match status" value="1"/>
</dbReference>
<dbReference type="InterPro" id="IPR017932">
    <property type="entry name" value="GATase_2_dom"/>
</dbReference>
<dbReference type="GO" id="GO:0004066">
    <property type="term" value="F:asparagine synthase (glutamine-hydrolyzing) activity"/>
    <property type="evidence" value="ECO:0007669"/>
    <property type="project" value="UniProtKB-EC"/>
</dbReference>
<feature type="active site" description="For GATase activity" evidence="6">
    <location>
        <position position="2"/>
    </location>
</feature>
<dbReference type="AlphaFoldDB" id="A0A7D5I4I7"/>
<evidence type="ECO:0000256" key="7">
    <source>
        <dbReference type="PIRSR" id="PIRSR001589-2"/>
    </source>
</evidence>
<dbReference type="RefSeq" id="WP_176964697.1">
    <property type="nucleotide sequence ID" value="NZ_CP058215.1"/>
</dbReference>
<dbReference type="Gene3D" id="3.60.20.10">
    <property type="entry name" value="Glutamine Phosphoribosylpyrophosphate, subunit 1, domain 1"/>
    <property type="match status" value="1"/>
</dbReference>
<proteinExistence type="inferred from homology"/>
<evidence type="ECO:0000313" key="10">
    <source>
        <dbReference type="Proteomes" id="UP000509594"/>
    </source>
</evidence>
<gene>
    <name evidence="9" type="primary">asnB</name>
    <name evidence="9" type="ORF">HWN40_04950</name>
</gene>
<keyword evidence="10" id="KW-1185">Reference proteome</keyword>
<feature type="binding site" evidence="7">
    <location>
        <position position="95"/>
    </location>
    <ligand>
        <name>L-glutamine</name>
        <dbReference type="ChEBI" id="CHEBI:58359"/>
    </ligand>
</feature>
<feature type="domain" description="Glutamine amidotransferase type-2" evidence="8">
    <location>
        <begin position="2"/>
        <end position="208"/>
    </location>
</feature>
<dbReference type="SUPFAM" id="SSF52402">
    <property type="entry name" value="Adenine nucleotide alpha hydrolases-like"/>
    <property type="match status" value="1"/>
</dbReference>
<evidence type="ECO:0000256" key="4">
    <source>
        <dbReference type="ARBA" id="ARBA00022962"/>
    </source>
</evidence>
<keyword evidence="4 6" id="KW-0315">Glutamine amidotransferase</keyword>
<dbReference type="InterPro" id="IPR029055">
    <property type="entry name" value="Ntn_hydrolases_N"/>
</dbReference>
<dbReference type="InterPro" id="IPR014729">
    <property type="entry name" value="Rossmann-like_a/b/a_fold"/>
</dbReference>
<sequence>MCGVIGFNWKDELLLNQMCKAIKHRGPDGKGIYLDDKVSLGHNRLDILDKSGTDKQPMSDENNAIVLTYNGRVYNFPQIREELIAKGYKFKSRSDAEVILHAYEEYGTDCVQHFNGMWAFCIYDKTKNMLFLSRDRFGIKPLYYYFDGERFIFSSEIKAILEHDVPRKENRGVIFDYLYFNLTDHSEETFFKDIKRLMPSHNMIFDLSDRKLKISRYYDITKNTVESANDPGKIKDLFTDAVNRALVSDVAMGSCLSGGIDSSSIVVTMRNIDPDVQIKTFSMKFPGEAMDESLYQRAVYEKVNSVNYGVTPQPSELIEDLHELFMTQEEPFSGTSVYGQYRIMKLANETGIKVLMDGQGADQVLSGSSYFNGYYYYEMLKQFDVAQLFREASQYYSKSKSLIPLVYLGLRMTPGELKRYLYNHQKAPYLSRRFLEENADREDMRWHISSLQEAAYSSILFYALPHLLRFVDKNSMRFSIESRVPFLDHTLAEYLLSMPNELRVSDGTSKYAFRLAMQDELPESVLARHDKIGFETPEEKWLKDESVVPIVKSIIGSKSFMSRDFWNWERVQNMYEKLLKGESSAIFVGTEIWRCISIELWMRLFIERQEFMGE</sequence>
<dbReference type="EMBL" id="CP058215">
    <property type="protein sequence ID" value="QLC49641.1"/>
    <property type="molecule type" value="Genomic_DNA"/>
</dbReference>
<dbReference type="InterPro" id="IPR033738">
    <property type="entry name" value="AsnB_N"/>
</dbReference>
<dbReference type="Proteomes" id="UP000509594">
    <property type="component" value="Chromosome"/>
</dbReference>
<keyword evidence="2 5" id="KW-0547">Nucleotide-binding</keyword>
<evidence type="ECO:0000313" key="9">
    <source>
        <dbReference type="EMBL" id="QLC49641.1"/>
    </source>
</evidence>
<dbReference type="OrthoDB" id="8692at2157"/>
<dbReference type="InterPro" id="IPR006426">
    <property type="entry name" value="Asn_synth_AEB"/>
</dbReference>
<keyword evidence="6" id="KW-0061">Asparagine biosynthesis</keyword>
<evidence type="ECO:0000256" key="1">
    <source>
        <dbReference type="ARBA" id="ARBA00005752"/>
    </source>
</evidence>
<comment type="similarity">
    <text evidence="1">Belongs to the asparagine synthetase family.</text>
</comment>
<dbReference type="GO" id="GO:0006529">
    <property type="term" value="P:asparagine biosynthetic process"/>
    <property type="evidence" value="ECO:0007669"/>
    <property type="project" value="UniProtKB-KW"/>
</dbReference>
<dbReference type="GO" id="GO:0005524">
    <property type="term" value="F:ATP binding"/>
    <property type="evidence" value="ECO:0007669"/>
    <property type="project" value="UniProtKB-KW"/>
</dbReference>
<dbReference type="InterPro" id="IPR001962">
    <property type="entry name" value="Asn_synthase"/>
</dbReference>
<dbReference type="PROSITE" id="PS51278">
    <property type="entry name" value="GATASE_TYPE_2"/>
    <property type="match status" value="1"/>
</dbReference>
<dbReference type="Gene3D" id="3.40.50.620">
    <property type="entry name" value="HUPs"/>
    <property type="match status" value="1"/>
</dbReference>
<dbReference type="CDD" id="cd00712">
    <property type="entry name" value="AsnB"/>
    <property type="match status" value="1"/>
</dbReference>
<evidence type="ECO:0000256" key="6">
    <source>
        <dbReference type="PIRSR" id="PIRSR001589-1"/>
    </source>
</evidence>
<keyword evidence="3 5" id="KW-0067">ATP-binding</keyword>
<evidence type="ECO:0000256" key="5">
    <source>
        <dbReference type="PIRNR" id="PIRNR001589"/>
    </source>
</evidence>
<dbReference type="PANTHER" id="PTHR43284:SF1">
    <property type="entry name" value="ASPARAGINE SYNTHETASE"/>
    <property type="match status" value="1"/>
</dbReference>
<dbReference type="CDD" id="cd01991">
    <property type="entry name" value="Asn_synthase_B_C"/>
    <property type="match status" value="1"/>
</dbReference>
<evidence type="ECO:0000256" key="2">
    <source>
        <dbReference type="ARBA" id="ARBA00022741"/>
    </source>
</evidence>